<evidence type="ECO:0000256" key="1">
    <source>
        <dbReference type="ARBA" id="ARBA00004651"/>
    </source>
</evidence>
<dbReference type="PANTHER" id="PTHR11040:SF205">
    <property type="entry name" value="ZINC TRANSPORTER ZUPT"/>
    <property type="match status" value="1"/>
</dbReference>
<dbReference type="InterPro" id="IPR023498">
    <property type="entry name" value="Zn_transptr_ZupT"/>
</dbReference>
<keyword evidence="3 13" id="KW-0813">Transport</keyword>
<keyword evidence="10" id="KW-0408">Iron</keyword>
<feature type="binding site" description="M2 metal binding site" evidence="13">
    <location>
        <position position="165"/>
    </location>
    <ligand>
        <name>Fe(2+)</name>
        <dbReference type="ChEBI" id="CHEBI:29033"/>
    </ligand>
</feature>
<protein>
    <recommendedName>
        <fullName evidence="13">Zinc transporter ZupT</fullName>
    </recommendedName>
</protein>
<dbReference type="AlphaFoldDB" id="A0A1G8RLK9"/>
<keyword evidence="11 13" id="KW-0406">Ion transport</keyword>
<keyword evidence="15" id="KW-1185">Reference proteome</keyword>
<evidence type="ECO:0000256" key="8">
    <source>
        <dbReference type="ARBA" id="ARBA00022906"/>
    </source>
</evidence>
<evidence type="ECO:0000256" key="9">
    <source>
        <dbReference type="ARBA" id="ARBA00022989"/>
    </source>
</evidence>
<evidence type="ECO:0000256" key="2">
    <source>
        <dbReference type="ARBA" id="ARBA00009703"/>
    </source>
</evidence>
<keyword evidence="6" id="KW-0479">Metal-binding</keyword>
<keyword evidence="8 13" id="KW-0864">Zinc transport</keyword>
<evidence type="ECO:0000256" key="5">
    <source>
        <dbReference type="ARBA" id="ARBA00022692"/>
    </source>
</evidence>
<comment type="catalytic activity">
    <reaction evidence="13">
        <text>Zn(2+)(in) = Zn(2+)(out)</text>
        <dbReference type="Rhea" id="RHEA:29351"/>
        <dbReference type="ChEBI" id="CHEBI:29105"/>
    </reaction>
</comment>
<evidence type="ECO:0000256" key="12">
    <source>
        <dbReference type="ARBA" id="ARBA00023136"/>
    </source>
</evidence>
<feature type="transmembrane region" description="Helical" evidence="13">
    <location>
        <begin position="6"/>
        <end position="28"/>
    </location>
</feature>
<dbReference type="Proteomes" id="UP000199225">
    <property type="component" value="Unassembled WGS sequence"/>
</dbReference>
<comment type="subcellular location">
    <subcellularLocation>
        <location evidence="1 13">Cell membrane</location>
        <topology evidence="1 13">Multi-pass membrane protein</topology>
    </subcellularLocation>
</comment>
<evidence type="ECO:0000313" key="14">
    <source>
        <dbReference type="EMBL" id="SDJ17841.1"/>
    </source>
</evidence>
<dbReference type="OrthoDB" id="9787346at2"/>
<name>A0A1G8RLK9_9BACI</name>
<dbReference type="EMBL" id="FNEV01000002">
    <property type="protein sequence ID" value="SDJ17841.1"/>
    <property type="molecule type" value="Genomic_DNA"/>
</dbReference>
<feature type="transmembrane region" description="Helical" evidence="13">
    <location>
        <begin position="189"/>
        <end position="209"/>
    </location>
</feature>
<dbReference type="HAMAP" id="MF_00548">
    <property type="entry name" value="ZupT"/>
    <property type="match status" value="1"/>
</dbReference>
<keyword evidence="9 13" id="KW-1133">Transmembrane helix</keyword>
<keyword evidence="7 13" id="KW-0862">Zinc</keyword>
<feature type="binding site" description="M2 metal binding site" evidence="13">
    <location>
        <position position="197"/>
    </location>
    <ligand>
        <name>Fe(2+)</name>
        <dbReference type="ChEBI" id="CHEBI:29033"/>
    </ligand>
</feature>
<comment type="function">
    <text evidence="13">Mediates zinc uptake. May also transport other divalent cations.</text>
</comment>
<dbReference type="InterPro" id="IPR003689">
    <property type="entry name" value="ZIP"/>
</dbReference>
<evidence type="ECO:0000256" key="3">
    <source>
        <dbReference type="ARBA" id="ARBA00022448"/>
    </source>
</evidence>
<evidence type="ECO:0000256" key="4">
    <source>
        <dbReference type="ARBA" id="ARBA00022475"/>
    </source>
</evidence>
<dbReference type="GO" id="GO:0046872">
    <property type="term" value="F:metal ion binding"/>
    <property type="evidence" value="ECO:0007669"/>
    <property type="project" value="UniProtKB-KW"/>
</dbReference>
<evidence type="ECO:0000256" key="7">
    <source>
        <dbReference type="ARBA" id="ARBA00022833"/>
    </source>
</evidence>
<feature type="binding site" description="M1 metal binding site" evidence="13">
    <location>
        <position position="139"/>
    </location>
    <ligand>
        <name>Zn(2+)</name>
        <dbReference type="ChEBI" id="CHEBI:29105"/>
    </ligand>
</feature>
<evidence type="ECO:0000256" key="10">
    <source>
        <dbReference type="ARBA" id="ARBA00023004"/>
    </source>
</evidence>
<dbReference type="Pfam" id="PF02535">
    <property type="entry name" value="Zip"/>
    <property type="match status" value="1"/>
</dbReference>
<feature type="binding site" description="M2 metal binding site" evidence="13">
    <location>
        <position position="139"/>
    </location>
    <ligand>
        <name>Fe(2+)</name>
        <dbReference type="ChEBI" id="CHEBI:29033"/>
    </ligand>
</feature>
<feature type="binding site" description="M2 metal binding site" evidence="13">
    <location>
        <position position="136"/>
    </location>
    <ligand>
        <name>Fe(2+)</name>
        <dbReference type="ChEBI" id="CHEBI:29033"/>
    </ligand>
</feature>
<gene>
    <name evidence="13" type="primary">zupT</name>
    <name evidence="14" type="ORF">SAMN04490247_1111</name>
</gene>
<dbReference type="NCBIfam" id="NF003243">
    <property type="entry name" value="PRK04201.1"/>
    <property type="match status" value="1"/>
</dbReference>
<keyword evidence="4 13" id="KW-1003">Cell membrane</keyword>
<accession>A0A1G8RLK9</accession>
<evidence type="ECO:0000256" key="11">
    <source>
        <dbReference type="ARBA" id="ARBA00023065"/>
    </source>
</evidence>
<organism evidence="14 15">
    <name type="scientific">Salimicrobium halophilum</name>
    <dbReference type="NCBI Taxonomy" id="86666"/>
    <lineage>
        <taxon>Bacteria</taxon>
        <taxon>Bacillati</taxon>
        <taxon>Bacillota</taxon>
        <taxon>Bacilli</taxon>
        <taxon>Bacillales</taxon>
        <taxon>Bacillaceae</taxon>
        <taxon>Salimicrobium</taxon>
    </lineage>
</organism>
<dbReference type="RefSeq" id="WP_093192848.1">
    <property type="nucleotide sequence ID" value="NZ_FNEV01000002.1"/>
</dbReference>
<feature type="transmembrane region" description="Helical" evidence="13">
    <location>
        <begin position="215"/>
        <end position="236"/>
    </location>
</feature>
<keyword evidence="12 13" id="KW-0472">Membrane</keyword>
<feature type="transmembrane region" description="Helical" evidence="13">
    <location>
        <begin position="248"/>
        <end position="267"/>
    </location>
</feature>
<dbReference type="STRING" id="86666.SAMN04490247_1111"/>
<feature type="transmembrane region" description="Helical" evidence="13">
    <location>
        <begin position="35"/>
        <end position="52"/>
    </location>
</feature>
<feature type="binding site" description="M2 metal binding site" evidence="13">
    <location>
        <position position="168"/>
    </location>
    <ligand>
        <name>Fe(2+)</name>
        <dbReference type="ChEBI" id="CHEBI:29033"/>
    </ligand>
</feature>
<reference evidence="15" key="1">
    <citation type="submission" date="2016-10" db="EMBL/GenBank/DDBJ databases">
        <authorList>
            <person name="Varghese N."/>
            <person name="Submissions S."/>
        </authorList>
    </citation>
    <scope>NUCLEOTIDE SEQUENCE [LARGE SCALE GENOMIC DNA]</scope>
    <source>
        <strain evidence="15">DSM 4771</strain>
    </source>
</reference>
<feature type="transmembrane region" description="Helical" evidence="13">
    <location>
        <begin position="153"/>
        <end position="177"/>
    </location>
</feature>
<dbReference type="GO" id="GO:0005385">
    <property type="term" value="F:zinc ion transmembrane transporter activity"/>
    <property type="evidence" value="ECO:0007669"/>
    <property type="project" value="UniProtKB-UniRule"/>
</dbReference>
<sequence>MEGVLLAFGLTLMAGLATGIGSILAFFTSTTNTKFLSLALGFSAGVMIYVSMVEIFFKAQESLVDALGQEGGQWLTAGAFFGGMVVIALIDKLIPKEGNPHEVKKVEDMSKSESEIKDPALMKMGVFTALAIAIHNFPEGIATFTSALQDPSLGIAIAIAIAIHNVPEGIAVSVPIYYATGNKKRAFKLSFLSGLSEPIGAIAAYLILMPFLNDLMFGILFAGVAGIMVFISLDELLPASRKYGEAHLSIYGVVAGMVVMAVSLLLFI</sequence>
<feature type="binding site" description="M1 metal binding site" evidence="13">
    <location>
        <position position="164"/>
    </location>
    <ligand>
        <name>Zn(2+)</name>
        <dbReference type="ChEBI" id="CHEBI:29105"/>
    </ligand>
</feature>
<keyword evidence="5 13" id="KW-0812">Transmembrane</keyword>
<comment type="similarity">
    <text evidence="2 13">Belongs to the ZIP transporter (TC 2.A.5) family. ZupT subfamily.</text>
</comment>
<evidence type="ECO:0000256" key="6">
    <source>
        <dbReference type="ARBA" id="ARBA00022723"/>
    </source>
</evidence>
<proteinExistence type="inferred from homology"/>
<feature type="transmembrane region" description="Helical" evidence="13">
    <location>
        <begin position="120"/>
        <end position="138"/>
    </location>
</feature>
<dbReference type="PANTHER" id="PTHR11040">
    <property type="entry name" value="ZINC/IRON TRANSPORTER"/>
    <property type="match status" value="1"/>
</dbReference>
<dbReference type="GO" id="GO:0005886">
    <property type="term" value="C:plasma membrane"/>
    <property type="evidence" value="ECO:0007669"/>
    <property type="project" value="UniProtKB-SubCell"/>
</dbReference>
<feature type="binding site" description="M1 metal binding site" evidence="13">
    <location>
        <position position="168"/>
    </location>
    <ligand>
        <name>Zn(2+)</name>
        <dbReference type="ChEBI" id="CHEBI:29105"/>
    </ligand>
</feature>
<evidence type="ECO:0000256" key="13">
    <source>
        <dbReference type="HAMAP-Rule" id="MF_00548"/>
    </source>
</evidence>
<evidence type="ECO:0000313" key="15">
    <source>
        <dbReference type="Proteomes" id="UP000199225"/>
    </source>
</evidence>
<feature type="transmembrane region" description="Helical" evidence="13">
    <location>
        <begin position="72"/>
        <end position="90"/>
    </location>
</feature>